<dbReference type="GO" id="GO:0016491">
    <property type="term" value="F:oxidoreductase activity"/>
    <property type="evidence" value="ECO:0007669"/>
    <property type="project" value="UniProtKB-KW"/>
</dbReference>
<organism evidence="3 4">
    <name type="scientific">Pythium oligandrum</name>
    <name type="common">Mycoparasitic fungus</name>
    <dbReference type="NCBI Taxonomy" id="41045"/>
    <lineage>
        <taxon>Eukaryota</taxon>
        <taxon>Sar</taxon>
        <taxon>Stramenopiles</taxon>
        <taxon>Oomycota</taxon>
        <taxon>Peronosporomycetes</taxon>
        <taxon>Pythiales</taxon>
        <taxon>Pythiaceae</taxon>
        <taxon>Pythium</taxon>
    </lineage>
</organism>
<dbReference type="PRINTS" id="PR00081">
    <property type="entry name" value="GDHRDH"/>
</dbReference>
<dbReference type="PANTHER" id="PTHR43544">
    <property type="entry name" value="SHORT-CHAIN DEHYDROGENASE/REDUCTASE"/>
    <property type="match status" value="1"/>
</dbReference>
<keyword evidence="1" id="KW-0521">NADP</keyword>
<keyword evidence="2" id="KW-0560">Oxidoreductase</keyword>
<dbReference type="AlphaFoldDB" id="A0A8K1C9F5"/>
<dbReference type="InterPro" id="IPR002347">
    <property type="entry name" value="SDR_fam"/>
</dbReference>
<dbReference type="GO" id="GO:0005737">
    <property type="term" value="C:cytoplasm"/>
    <property type="evidence" value="ECO:0007669"/>
    <property type="project" value="TreeGrafter"/>
</dbReference>
<protein>
    <submittedName>
        <fullName evidence="3">Uncharacterized protein</fullName>
    </submittedName>
</protein>
<dbReference type="CDD" id="cd05325">
    <property type="entry name" value="carb_red_sniffer_like_SDR_c"/>
    <property type="match status" value="1"/>
</dbReference>
<comment type="caution">
    <text evidence="3">The sequence shown here is derived from an EMBL/GenBank/DDBJ whole genome shotgun (WGS) entry which is preliminary data.</text>
</comment>
<dbReference type="Proteomes" id="UP000794436">
    <property type="component" value="Unassembled WGS sequence"/>
</dbReference>
<dbReference type="PANTHER" id="PTHR43544:SF7">
    <property type="entry name" value="NADB-LER2"/>
    <property type="match status" value="1"/>
</dbReference>
<reference evidence="3" key="1">
    <citation type="submission" date="2019-03" db="EMBL/GenBank/DDBJ databases">
        <title>Long read genome sequence of the mycoparasitic Pythium oligandrum ATCC 38472 isolated from sugarbeet rhizosphere.</title>
        <authorList>
            <person name="Gaulin E."/>
        </authorList>
    </citation>
    <scope>NUCLEOTIDE SEQUENCE</scope>
    <source>
        <strain evidence="3">ATCC 38472_TT</strain>
    </source>
</reference>
<accession>A0A8K1C9F5</accession>
<dbReference type="Gene3D" id="3.40.50.720">
    <property type="entry name" value="NAD(P)-binding Rossmann-like Domain"/>
    <property type="match status" value="2"/>
</dbReference>
<keyword evidence="4" id="KW-1185">Reference proteome</keyword>
<dbReference type="Pfam" id="PF00106">
    <property type="entry name" value="adh_short"/>
    <property type="match status" value="2"/>
</dbReference>
<sequence length="424" mass="45078">MDSGIGTSLWGLLRSIWKKTVLITGSSRGIGLALAAHYTAAGWGVIGAVQNPAEADKLRSLHPAKIVQLDTSDDDSIRRAAKTLDDQAIDLVINNAGIAMFDDINTVTSESMIRQFTVNAVGPFLVSRAFTPHLKAAVAKQGEAKLVHITSSLGSITRHNGTGAACPGYRTSKAALNMIHMDLTHALKTENITCAAICPGNVATDLNNYTGSLTPTESVAAVVKVIDRLKFEDTGKLKSLQPFKIVQLDSSDEASILRAAKELDGLALDLVINNAGIAMVEDFATITAESMTRHFTVNALGPFLVSRAFTPHLQAAVAKSSEAKLLQITSGLGSIKLNDSPFLPGYRVSKAALNMVHMNLTHELKPHKIICAAVHPGRVATEGSGHNGELTPDESAAELAKVIEQLTSDDTGKFLNYAGDELPW</sequence>
<name>A0A8K1C9F5_PYTOL</name>
<dbReference type="InterPro" id="IPR051468">
    <property type="entry name" value="Fungal_SecMetab_SDRs"/>
</dbReference>
<proteinExistence type="predicted"/>
<dbReference type="EMBL" id="SPLM01000110">
    <property type="protein sequence ID" value="TMW59002.1"/>
    <property type="molecule type" value="Genomic_DNA"/>
</dbReference>
<dbReference type="OrthoDB" id="1933717at2759"/>
<gene>
    <name evidence="3" type="ORF">Poli38472_007147</name>
</gene>
<evidence type="ECO:0000313" key="4">
    <source>
        <dbReference type="Proteomes" id="UP000794436"/>
    </source>
</evidence>
<evidence type="ECO:0000256" key="1">
    <source>
        <dbReference type="ARBA" id="ARBA00022857"/>
    </source>
</evidence>
<dbReference type="SUPFAM" id="SSF51735">
    <property type="entry name" value="NAD(P)-binding Rossmann-fold domains"/>
    <property type="match status" value="2"/>
</dbReference>
<evidence type="ECO:0000313" key="3">
    <source>
        <dbReference type="EMBL" id="TMW59002.1"/>
    </source>
</evidence>
<dbReference type="InterPro" id="IPR036291">
    <property type="entry name" value="NAD(P)-bd_dom_sf"/>
</dbReference>
<evidence type="ECO:0000256" key="2">
    <source>
        <dbReference type="ARBA" id="ARBA00023002"/>
    </source>
</evidence>